<accession>A0A0D8HJT8</accession>
<dbReference type="AlphaFoldDB" id="A0A0D8HJT8"/>
<gene>
    <name evidence="8" type="primary">sigL</name>
    <name evidence="8" type="ORF">AXFE_10990</name>
</gene>
<dbReference type="InterPro" id="IPR013249">
    <property type="entry name" value="RNA_pol_sigma70_r4_t2"/>
</dbReference>
<keyword evidence="4" id="KW-0238">DNA-binding</keyword>
<dbReference type="SUPFAM" id="SSF88659">
    <property type="entry name" value="Sigma3 and sigma4 domains of RNA polymerase sigma factors"/>
    <property type="match status" value="1"/>
</dbReference>
<comment type="caution">
    <text evidence="8">The sequence shown here is derived from an EMBL/GenBank/DDBJ whole genome shotgun (WGS) entry which is preliminary data.</text>
</comment>
<dbReference type="CDD" id="cd06171">
    <property type="entry name" value="Sigma70_r4"/>
    <property type="match status" value="1"/>
</dbReference>
<keyword evidence="9" id="KW-1185">Reference proteome</keyword>
<evidence type="ECO:0000259" key="7">
    <source>
        <dbReference type="Pfam" id="PF08281"/>
    </source>
</evidence>
<dbReference type="STRING" id="1280514.AXFE_10990"/>
<organism evidence="8 9">
    <name type="scientific">Acidithrix ferrooxidans</name>
    <dbReference type="NCBI Taxonomy" id="1280514"/>
    <lineage>
        <taxon>Bacteria</taxon>
        <taxon>Bacillati</taxon>
        <taxon>Actinomycetota</taxon>
        <taxon>Acidimicrobiia</taxon>
        <taxon>Acidimicrobiales</taxon>
        <taxon>Acidimicrobiaceae</taxon>
        <taxon>Acidithrix</taxon>
    </lineage>
</organism>
<feature type="domain" description="RNA polymerase sigma factor 70 region 4 type 2" evidence="7">
    <location>
        <begin position="118"/>
        <end position="167"/>
    </location>
</feature>
<dbReference type="InterPro" id="IPR013325">
    <property type="entry name" value="RNA_pol_sigma_r2"/>
</dbReference>
<dbReference type="NCBIfam" id="TIGR02937">
    <property type="entry name" value="sigma70-ECF"/>
    <property type="match status" value="1"/>
</dbReference>
<proteinExistence type="inferred from homology"/>
<evidence type="ECO:0000256" key="1">
    <source>
        <dbReference type="ARBA" id="ARBA00010641"/>
    </source>
</evidence>
<dbReference type="InterPro" id="IPR036388">
    <property type="entry name" value="WH-like_DNA-bd_sf"/>
</dbReference>
<dbReference type="PATRIC" id="fig|1280514.3.peg.1445"/>
<evidence type="ECO:0000256" key="5">
    <source>
        <dbReference type="ARBA" id="ARBA00023163"/>
    </source>
</evidence>
<evidence type="ECO:0000256" key="3">
    <source>
        <dbReference type="ARBA" id="ARBA00023082"/>
    </source>
</evidence>
<evidence type="ECO:0000256" key="4">
    <source>
        <dbReference type="ARBA" id="ARBA00023125"/>
    </source>
</evidence>
<keyword evidence="2" id="KW-0805">Transcription regulation</keyword>
<sequence length="177" mass="19922">MLASERVDVVWRSCSDDLVGYAFSLCGDRSQALDVVQESFVRLISQLQRSPTLLNEDSARPWLFKVVRNLVVDNFRRKENVSTATTDTDPNHSRNGDNATELDGFYNLDTMVVDRIVINNALDALSSDHRIVIDLVVVEGLSLFDASEILKVPIGTVKSRIYYGLKKARENMGEEVR</sequence>
<dbReference type="EMBL" id="JXYS01000026">
    <property type="protein sequence ID" value="KJF18002.1"/>
    <property type="molecule type" value="Genomic_DNA"/>
</dbReference>
<dbReference type="InterPro" id="IPR014284">
    <property type="entry name" value="RNA_pol_sigma-70_dom"/>
</dbReference>
<dbReference type="Gene3D" id="1.10.1740.10">
    <property type="match status" value="1"/>
</dbReference>
<dbReference type="Pfam" id="PF08281">
    <property type="entry name" value="Sigma70_r4_2"/>
    <property type="match status" value="1"/>
</dbReference>
<dbReference type="Pfam" id="PF04542">
    <property type="entry name" value="Sigma70_r2"/>
    <property type="match status" value="1"/>
</dbReference>
<evidence type="ECO:0000256" key="2">
    <source>
        <dbReference type="ARBA" id="ARBA00023015"/>
    </source>
</evidence>
<evidence type="ECO:0000313" key="8">
    <source>
        <dbReference type="EMBL" id="KJF18002.1"/>
    </source>
</evidence>
<dbReference type="Proteomes" id="UP000032360">
    <property type="component" value="Unassembled WGS sequence"/>
</dbReference>
<feature type="domain" description="RNA polymerase sigma-70 region 2" evidence="6">
    <location>
        <begin position="12"/>
        <end position="79"/>
    </location>
</feature>
<name>A0A0D8HJT8_9ACTN</name>
<evidence type="ECO:0000259" key="6">
    <source>
        <dbReference type="Pfam" id="PF04542"/>
    </source>
</evidence>
<dbReference type="GO" id="GO:0003677">
    <property type="term" value="F:DNA binding"/>
    <property type="evidence" value="ECO:0007669"/>
    <property type="project" value="UniProtKB-KW"/>
</dbReference>
<dbReference type="GO" id="GO:0006352">
    <property type="term" value="P:DNA-templated transcription initiation"/>
    <property type="evidence" value="ECO:0007669"/>
    <property type="project" value="InterPro"/>
</dbReference>
<dbReference type="Gene3D" id="1.10.10.10">
    <property type="entry name" value="Winged helix-like DNA-binding domain superfamily/Winged helix DNA-binding domain"/>
    <property type="match status" value="1"/>
</dbReference>
<dbReference type="GO" id="GO:0016987">
    <property type="term" value="F:sigma factor activity"/>
    <property type="evidence" value="ECO:0007669"/>
    <property type="project" value="UniProtKB-KW"/>
</dbReference>
<evidence type="ECO:0000313" key="9">
    <source>
        <dbReference type="Proteomes" id="UP000032360"/>
    </source>
</evidence>
<dbReference type="InterPro" id="IPR013324">
    <property type="entry name" value="RNA_pol_sigma_r3/r4-like"/>
</dbReference>
<dbReference type="OrthoDB" id="9811152at2"/>
<reference evidence="8 9" key="1">
    <citation type="submission" date="2015-01" db="EMBL/GenBank/DDBJ databases">
        <title>Draft genome of the acidophilic iron oxidizer Acidithrix ferrooxidans strain Py-F3.</title>
        <authorList>
            <person name="Poehlein A."/>
            <person name="Eisen S."/>
            <person name="Schloemann M."/>
            <person name="Johnson B.D."/>
            <person name="Daniel R."/>
            <person name="Muehling M."/>
        </authorList>
    </citation>
    <scope>NUCLEOTIDE SEQUENCE [LARGE SCALE GENOMIC DNA]</scope>
    <source>
        <strain evidence="8 9">Py-F3</strain>
    </source>
</reference>
<comment type="similarity">
    <text evidence="1">Belongs to the sigma-70 factor family. ECF subfamily.</text>
</comment>
<dbReference type="PANTHER" id="PTHR43133:SF8">
    <property type="entry name" value="RNA POLYMERASE SIGMA FACTOR HI_1459-RELATED"/>
    <property type="match status" value="1"/>
</dbReference>
<dbReference type="InterPro" id="IPR007627">
    <property type="entry name" value="RNA_pol_sigma70_r2"/>
</dbReference>
<protein>
    <submittedName>
        <fullName evidence="8">ECF RNA polymerase sigma factor SigL</fullName>
    </submittedName>
</protein>
<dbReference type="PANTHER" id="PTHR43133">
    <property type="entry name" value="RNA POLYMERASE ECF-TYPE SIGMA FACTO"/>
    <property type="match status" value="1"/>
</dbReference>
<dbReference type="InterPro" id="IPR039425">
    <property type="entry name" value="RNA_pol_sigma-70-like"/>
</dbReference>
<keyword evidence="5" id="KW-0804">Transcription</keyword>
<dbReference type="SUPFAM" id="SSF88946">
    <property type="entry name" value="Sigma2 domain of RNA polymerase sigma factors"/>
    <property type="match status" value="1"/>
</dbReference>
<dbReference type="RefSeq" id="WP_052604873.1">
    <property type="nucleotide sequence ID" value="NZ_JXYS01000026.1"/>
</dbReference>
<keyword evidence="3" id="KW-0731">Sigma factor</keyword>